<keyword evidence="5" id="KW-1185">Reference proteome</keyword>
<keyword evidence="2 4" id="KW-0012">Acyltransferase</keyword>
<dbReference type="PROSITE" id="PS51186">
    <property type="entry name" value="GNAT"/>
    <property type="match status" value="1"/>
</dbReference>
<evidence type="ECO:0000313" key="4">
    <source>
        <dbReference type="EMBL" id="MFC0047937.1"/>
    </source>
</evidence>
<dbReference type="Pfam" id="PF13673">
    <property type="entry name" value="Acetyltransf_10"/>
    <property type="match status" value="1"/>
</dbReference>
<dbReference type="GO" id="GO:0016746">
    <property type="term" value="F:acyltransferase activity"/>
    <property type="evidence" value="ECO:0007669"/>
    <property type="project" value="UniProtKB-KW"/>
</dbReference>
<dbReference type="InterPro" id="IPR016181">
    <property type="entry name" value="Acyl_CoA_acyltransferase"/>
</dbReference>
<dbReference type="EC" id="2.3.1.-" evidence="4"/>
<dbReference type="EMBL" id="JBHLXP010000001">
    <property type="protein sequence ID" value="MFC0047937.1"/>
    <property type="molecule type" value="Genomic_DNA"/>
</dbReference>
<protein>
    <submittedName>
        <fullName evidence="4">GNAT family N-acetyltransferase</fullName>
        <ecNumber evidence="4">2.3.1.-</ecNumber>
    </submittedName>
</protein>
<evidence type="ECO:0000256" key="1">
    <source>
        <dbReference type="ARBA" id="ARBA00022679"/>
    </source>
</evidence>
<sequence length="163" mass="18009">MSYQIRVATASDHQAISALLLPLIEKFIAPDCSAEGTALLLGSMQPQAILGYLHGDYRYWLAEDAQGLLGVVAIKGSNHLYHLFVAERAQGQGLARKLWQHALAQCAARDEPDEFTVNASLYAEPMYQHLGFVAEQGPRERMGITDVPMRLILRSRFAGDTQP</sequence>
<gene>
    <name evidence="4" type="ORF">ACFFJP_06520</name>
</gene>
<feature type="domain" description="N-acetyltransferase" evidence="3">
    <location>
        <begin position="3"/>
        <end position="154"/>
    </location>
</feature>
<dbReference type="SUPFAM" id="SSF55729">
    <property type="entry name" value="Acyl-CoA N-acyltransferases (Nat)"/>
    <property type="match status" value="1"/>
</dbReference>
<dbReference type="PANTHER" id="PTHR43877">
    <property type="entry name" value="AMINOALKYLPHOSPHONATE N-ACETYLTRANSFERASE-RELATED-RELATED"/>
    <property type="match status" value="1"/>
</dbReference>
<proteinExistence type="predicted"/>
<reference evidence="4 5" key="1">
    <citation type="submission" date="2024-09" db="EMBL/GenBank/DDBJ databases">
        <authorList>
            <person name="Sun Q."/>
            <person name="Mori K."/>
        </authorList>
    </citation>
    <scope>NUCLEOTIDE SEQUENCE [LARGE SCALE GENOMIC DNA]</scope>
    <source>
        <strain evidence="4 5">KCTC 23315</strain>
    </source>
</reference>
<dbReference type="Gene3D" id="3.40.630.30">
    <property type="match status" value="1"/>
</dbReference>
<keyword evidence="1 4" id="KW-0808">Transferase</keyword>
<dbReference type="CDD" id="cd04301">
    <property type="entry name" value="NAT_SF"/>
    <property type="match status" value="1"/>
</dbReference>
<evidence type="ECO:0000256" key="2">
    <source>
        <dbReference type="ARBA" id="ARBA00023315"/>
    </source>
</evidence>
<dbReference type="RefSeq" id="WP_377241647.1">
    <property type="nucleotide sequence ID" value="NZ_JBHLXP010000001.1"/>
</dbReference>
<evidence type="ECO:0000259" key="3">
    <source>
        <dbReference type="PROSITE" id="PS51186"/>
    </source>
</evidence>
<comment type="caution">
    <text evidence="4">The sequence shown here is derived from an EMBL/GenBank/DDBJ whole genome shotgun (WGS) entry which is preliminary data.</text>
</comment>
<dbReference type="InterPro" id="IPR000182">
    <property type="entry name" value="GNAT_dom"/>
</dbReference>
<name>A0ABV6BAU5_9GAMM</name>
<dbReference type="InterPro" id="IPR050832">
    <property type="entry name" value="Bact_Acetyltransf"/>
</dbReference>
<evidence type="ECO:0000313" key="5">
    <source>
        <dbReference type="Proteomes" id="UP001589813"/>
    </source>
</evidence>
<dbReference type="Proteomes" id="UP001589813">
    <property type="component" value="Unassembled WGS sequence"/>
</dbReference>
<organism evidence="4 5">
    <name type="scientific">Rheinheimera tilapiae</name>
    <dbReference type="NCBI Taxonomy" id="875043"/>
    <lineage>
        <taxon>Bacteria</taxon>
        <taxon>Pseudomonadati</taxon>
        <taxon>Pseudomonadota</taxon>
        <taxon>Gammaproteobacteria</taxon>
        <taxon>Chromatiales</taxon>
        <taxon>Chromatiaceae</taxon>
        <taxon>Rheinheimera</taxon>
    </lineage>
</organism>
<dbReference type="PANTHER" id="PTHR43877:SF1">
    <property type="entry name" value="ACETYLTRANSFERASE"/>
    <property type="match status" value="1"/>
</dbReference>
<accession>A0ABV6BAU5</accession>